<dbReference type="EMBL" id="VSRR010144730">
    <property type="protein sequence ID" value="MPD05168.1"/>
    <property type="molecule type" value="Genomic_DNA"/>
</dbReference>
<accession>A0A5B7KIP4</accession>
<evidence type="ECO:0000313" key="1">
    <source>
        <dbReference type="EMBL" id="MPD05168.1"/>
    </source>
</evidence>
<comment type="caution">
    <text evidence="1">The sequence shown here is derived from an EMBL/GenBank/DDBJ whole genome shotgun (WGS) entry which is preliminary data.</text>
</comment>
<dbReference type="AlphaFoldDB" id="A0A5B7KIP4"/>
<name>A0A5B7KIP4_PORTR</name>
<evidence type="ECO:0000313" key="2">
    <source>
        <dbReference type="Proteomes" id="UP000324222"/>
    </source>
</evidence>
<gene>
    <name evidence="1" type="ORF">E2C01_100899</name>
</gene>
<reference evidence="1 2" key="1">
    <citation type="submission" date="2019-05" db="EMBL/GenBank/DDBJ databases">
        <title>Another draft genome of Portunus trituberculatus and its Hox gene families provides insights of decapod evolution.</title>
        <authorList>
            <person name="Jeong J.-H."/>
            <person name="Song I."/>
            <person name="Kim S."/>
            <person name="Choi T."/>
            <person name="Kim D."/>
            <person name="Ryu S."/>
            <person name="Kim W."/>
        </authorList>
    </citation>
    <scope>NUCLEOTIDE SEQUENCE [LARGE SCALE GENOMIC DNA]</scope>
    <source>
        <tissue evidence="1">Muscle</tissue>
    </source>
</reference>
<organism evidence="1 2">
    <name type="scientific">Portunus trituberculatus</name>
    <name type="common">Swimming crab</name>
    <name type="synonym">Neptunus trituberculatus</name>
    <dbReference type="NCBI Taxonomy" id="210409"/>
    <lineage>
        <taxon>Eukaryota</taxon>
        <taxon>Metazoa</taxon>
        <taxon>Ecdysozoa</taxon>
        <taxon>Arthropoda</taxon>
        <taxon>Crustacea</taxon>
        <taxon>Multicrustacea</taxon>
        <taxon>Malacostraca</taxon>
        <taxon>Eumalacostraca</taxon>
        <taxon>Eucarida</taxon>
        <taxon>Decapoda</taxon>
        <taxon>Pleocyemata</taxon>
        <taxon>Brachyura</taxon>
        <taxon>Eubrachyura</taxon>
        <taxon>Portunoidea</taxon>
        <taxon>Portunidae</taxon>
        <taxon>Portuninae</taxon>
        <taxon>Portunus</taxon>
    </lineage>
</organism>
<proteinExistence type="predicted"/>
<dbReference type="Proteomes" id="UP000324222">
    <property type="component" value="Unassembled WGS sequence"/>
</dbReference>
<keyword evidence="2" id="KW-1185">Reference proteome</keyword>
<dbReference type="OrthoDB" id="10264920at2759"/>
<sequence>MREGGRLNLPAMRRGLSPEGCRIRERHSQGSLTIGVQGVTVHPAERGEE</sequence>
<protein>
    <submittedName>
        <fullName evidence="1">Uncharacterized protein</fullName>
    </submittedName>
</protein>